<dbReference type="GO" id="GO:0016746">
    <property type="term" value="F:acyltransferase activity"/>
    <property type="evidence" value="ECO:0007669"/>
    <property type="project" value="UniProtKB-KW"/>
</dbReference>
<dbReference type="PANTHER" id="PTHR23416:SF78">
    <property type="entry name" value="LIPOPOLYSACCHARIDE BIOSYNTHESIS O-ACETYL TRANSFERASE WBBJ-RELATED"/>
    <property type="match status" value="1"/>
</dbReference>
<dbReference type="Gene3D" id="2.160.10.10">
    <property type="entry name" value="Hexapeptide repeat proteins"/>
    <property type="match status" value="1"/>
</dbReference>
<dbReference type="SUPFAM" id="SSF51161">
    <property type="entry name" value="Trimeric LpxA-like enzymes"/>
    <property type="match status" value="1"/>
</dbReference>
<dbReference type="CDD" id="cd04647">
    <property type="entry name" value="LbH_MAT_like"/>
    <property type="match status" value="1"/>
</dbReference>
<evidence type="ECO:0000313" key="2">
    <source>
        <dbReference type="Proteomes" id="UP000621670"/>
    </source>
</evidence>
<dbReference type="Proteomes" id="UP000621670">
    <property type="component" value="Unassembled WGS sequence"/>
</dbReference>
<dbReference type="Pfam" id="PF00132">
    <property type="entry name" value="Hexapep"/>
    <property type="match status" value="1"/>
</dbReference>
<accession>A0ABR7JBW1</accession>
<evidence type="ECO:0000313" key="1">
    <source>
        <dbReference type="EMBL" id="MBC5861975.1"/>
    </source>
</evidence>
<dbReference type="InterPro" id="IPR001451">
    <property type="entry name" value="Hexapep"/>
</dbReference>
<proteinExistence type="predicted"/>
<dbReference type="InterPro" id="IPR051159">
    <property type="entry name" value="Hexapeptide_acetyltransf"/>
</dbReference>
<protein>
    <submittedName>
        <fullName evidence="1">Acyltransferase</fullName>
    </submittedName>
</protein>
<dbReference type="RefSeq" id="WP_166132640.1">
    <property type="nucleotide sequence ID" value="NZ_JAAOBY010000001.1"/>
</dbReference>
<organism evidence="1 2">
    <name type="scientific">Flavobacterium turcicum</name>
    <dbReference type="NCBI Taxonomy" id="2764718"/>
    <lineage>
        <taxon>Bacteria</taxon>
        <taxon>Pseudomonadati</taxon>
        <taxon>Bacteroidota</taxon>
        <taxon>Flavobacteriia</taxon>
        <taxon>Flavobacteriales</taxon>
        <taxon>Flavobacteriaceae</taxon>
        <taxon>Flavobacterium</taxon>
    </lineage>
</organism>
<sequence>MKKIVMRLVDALAYVCSFLMSYSVIKYSKYFKNRIYAFMVKRNFKNCGSNFYLEAPIYLHNAQHITIGDDFYCFERLRLECFERHNGYSFQPKITIGNNVSINYDCHIACINSITIGNNVLLASRVFITDHFHGSVDAISLQTAPNKRPLVSKGPVVIEDNVWIGEGVSIMPNVNIGKNSIVGANAVVTKSFPANSVLAGNPAVCIKSIS</sequence>
<keyword evidence="1" id="KW-0808">Transferase</keyword>
<keyword evidence="1" id="KW-0012">Acyltransferase</keyword>
<dbReference type="InterPro" id="IPR011004">
    <property type="entry name" value="Trimer_LpxA-like_sf"/>
</dbReference>
<reference evidence="1 2" key="1">
    <citation type="submission" date="2020-08" db="EMBL/GenBank/DDBJ databases">
        <title>Description of novel Flavobacterium F-400 isolate.</title>
        <authorList>
            <person name="Saticioglu I."/>
            <person name="Duman M."/>
            <person name="Altun S."/>
        </authorList>
    </citation>
    <scope>NUCLEOTIDE SEQUENCE [LARGE SCALE GENOMIC DNA]</scope>
    <source>
        <strain evidence="1 2">F-400</strain>
    </source>
</reference>
<keyword evidence="2" id="KW-1185">Reference proteome</keyword>
<name>A0ABR7JBW1_9FLAO</name>
<comment type="caution">
    <text evidence="1">The sequence shown here is derived from an EMBL/GenBank/DDBJ whole genome shotgun (WGS) entry which is preliminary data.</text>
</comment>
<dbReference type="EMBL" id="JACRUM010000001">
    <property type="protein sequence ID" value="MBC5861975.1"/>
    <property type="molecule type" value="Genomic_DNA"/>
</dbReference>
<dbReference type="PANTHER" id="PTHR23416">
    <property type="entry name" value="SIALIC ACID SYNTHASE-RELATED"/>
    <property type="match status" value="1"/>
</dbReference>
<gene>
    <name evidence="1" type="ORF">H8R26_00940</name>
</gene>